<evidence type="ECO:0000313" key="3">
    <source>
        <dbReference type="Proteomes" id="UP000243778"/>
    </source>
</evidence>
<keyword evidence="1" id="KW-0812">Transmembrane</keyword>
<feature type="transmembrane region" description="Helical" evidence="1">
    <location>
        <begin position="43"/>
        <end position="68"/>
    </location>
</feature>
<gene>
    <name evidence="2" type="ORF">SAMN05216287_2455</name>
</gene>
<evidence type="ECO:0000256" key="1">
    <source>
        <dbReference type="SAM" id="Phobius"/>
    </source>
</evidence>
<dbReference type="RefSeq" id="WP_090228418.1">
    <property type="nucleotide sequence ID" value="NZ_FNNU01000003.1"/>
</dbReference>
<evidence type="ECO:0000313" key="2">
    <source>
        <dbReference type="EMBL" id="SDX21088.1"/>
    </source>
</evidence>
<dbReference type="GO" id="GO:0005886">
    <property type="term" value="C:plasma membrane"/>
    <property type="evidence" value="ECO:0007669"/>
    <property type="project" value="TreeGrafter"/>
</dbReference>
<reference evidence="3" key="1">
    <citation type="submission" date="2016-10" db="EMBL/GenBank/DDBJ databases">
        <authorList>
            <person name="Varghese N."/>
            <person name="Submissions S."/>
        </authorList>
    </citation>
    <scope>NUCLEOTIDE SEQUENCE [LARGE SCALE GENOMIC DNA]</scope>
    <source>
        <strain evidence="3">NRRL B-59562</strain>
    </source>
</reference>
<dbReference type="Pfam" id="PF04286">
    <property type="entry name" value="DUF445"/>
    <property type="match status" value="1"/>
</dbReference>
<dbReference type="PANTHER" id="PTHR38442:SF1">
    <property type="entry name" value="INNER MEMBRANE PROTEIN"/>
    <property type="match status" value="1"/>
</dbReference>
<accession>A0A1H2ZW09</accession>
<dbReference type="OrthoDB" id="9769590at2"/>
<proteinExistence type="predicted"/>
<sequence>MSRLLHTWQSPVARMKLLAGLLLLLAAALYALATAMQARHPAWGYLASFAEAAMVGAIADWFAVTALFRRPLGLPIPHTAIIPRSKARIGRKLSDFITTHFLATPMVLAKLQQLDLGGRLADWLRHPDNAGMVGRQLIGVARFGVTALRDEPVRDFVQRKLIDRLRAADLAPACGRLLELLTAQGRHQAVLDEGLVRLHRLLRDDDTRALIARTITSEVRTLRYLGLGKSVGNWSANKLVDGISSLIAEVANDPQHLLRKRFDEHVALYVERLKHDPQYRLEVERLLAQLLEHPATTAYLQQLWQALVQWLQDDLDSDDSRIGRRIVRLTQGLGESLAADAAMRAWINQQAMAAAPELLERHRGQIGDYIADRVEQWESRELVAQMEQSVGKDLQFIRINGTLVGGLVGLVLHALTQLAARF</sequence>
<keyword evidence="3" id="KW-1185">Reference proteome</keyword>
<dbReference type="Proteomes" id="UP000243778">
    <property type="component" value="Unassembled WGS sequence"/>
</dbReference>
<dbReference type="AlphaFoldDB" id="A0A1H2ZW09"/>
<dbReference type="PANTHER" id="PTHR38442">
    <property type="entry name" value="INNER MEMBRANE PROTEIN-RELATED"/>
    <property type="match status" value="1"/>
</dbReference>
<keyword evidence="1" id="KW-1133">Transmembrane helix</keyword>
<dbReference type="EMBL" id="FNNU01000003">
    <property type="protein sequence ID" value="SDX21088.1"/>
    <property type="molecule type" value="Genomic_DNA"/>
</dbReference>
<organism evidence="2 3">
    <name type="scientific">Pseudomonas kuykendallii</name>
    <dbReference type="NCBI Taxonomy" id="1007099"/>
    <lineage>
        <taxon>Bacteria</taxon>
        <taxon>Pseudomonadati</taxon>
        <taxon>Pseudomonadota</taxon>
        <taxon>Gammaproteobacteria</taxon>
        <taxon>Pseudomonadales</taxon>
        <taxon>Pseudomonadaceae</taxon>
        <taxon>Pseudomonas</taxon>
    </lineage>
</organism>
<protein>
    <submittedName>
        <fullName evidence="2">Uncharacterized membrane-anchored protein YjiN, DUF445 family</fullName>
    </submittedName>
</protein>
<dbReference type="InterPro" id="IPR007383">
    <property type="entry name" value="DUF445"/>
</dbReference>
<keyword evidence="1" id="KW-0472">Membrane</keyword>
<name>A0A1H2ZW09_9PSED</name>